<gene>
    <name evidence="2" type="ORF">CHL78_009970</name>
</gene>
<protein>
    <submittedName>
        <fullName evidence="2">Asparagine synthase</fullName>
    </submittedName>
</protein>
<organism evidence="2 3">
    <name type="scientific">Romboutsia weinsteinii</name>
    <dbReference type="NCBI Taxonomy" id="2020949"/>
    <lineage>
        <taxon>Bacteria</taxon>
        <taxon>Bacillati</taxon>
        <taxon>Bacillota</taxon>
        <taxon>Clostridia</taxon>
        <taxon>Peptostreptococcales</taxon>
        <taxon>Peptostreptococcaceae</taxon>
        <taxon>Romboutsia</taxon>
    </lineage>
</organism>
<keyword evidence="3" id="KW-1185">Reference proteome</keyword>
<proteinExistence type="predicted"/>
<evidence type="ECO:0000256" key="1">
    <source>
        <dbReference type="SAM" id="Phobius"/>
    </source>
</evidence>
<dbReference type="EMBL" id="NOJY02000014">
    <property type="protein sequence ID" value="RDY27303.1"/>
    <property type="molecule type" value="Genomic_DNA"/>
</dbReference>
<keyword evidence="1" id="KW-0812">Transmembrane</keyword>
<dbReference type="RefSeq" id="WP_094368346.1">
    <property type="nucleotide sequence ID" value="NZ_NOJY02000014.1"/>
</dbReference>
<name>A0A371J3L5_9FIRM</name>
<reference evidence="2 3" key="1">
    <citation type="journal article" date="2017" name="Genome Announc.">
        <title>Draft Genome Sequence of Romboutsia weinsteinii sp. nov. Strain CCRI-19649(T) Isolated from Surface Water.</title>
        <authorList>
            <person name="Maheux A.F."/>
            <person name="Boudreau D.K."/>
            <person name="Berube E."/>
            <person name="Boissinot M."/>
            <person name="Cantin P."/>
            <person name="Raymond F."/>
            <person name="Corbeil J."/>
            <person name="Omar R.F."/>
            <person name="Bergeron M.G."/>
        </authorList>
    </citation>
    <scope>NUCLEOTIDE SEQUENCE [LARGE SCALE GENOMIC DNA]</scope>
    <source>
        <strain evidence="2 3">CCRI-19649</strain>
    </source>
</reference>
<keyword evidence="1" id="KW-0472">Membrane</keyword>
<comment type="caution">
    <text evidence="2">The sequence shown here is derived from an EMBL/GenBank/DDBJ whole genome shotgun (WGS) entry which is preliminary data.</text>
</comment>
<feature type="transmembrane region" description="Helical" evidence="1">
    <location>
        <begin position="36"/>
        <end position="60"/>
    </location>
</feature>
<accession>A0A371J3L5</accession>
<dbReference type="AlphaFoldDB" id="A0A371J3L5"/>
<evidence type="ECO:0000313" key="2">
    <source>
        <dbReference type="EMBL" id="RDY27303.1"/>
    </source>
</evidence>
<keyword evidence="1" id="KW-1133">Transmembrane helix</keyword>
<evidence type="ECO:0000313" key="3">
    <source>
        <dbReference type="Proteomes" id="UP000215694"/>
    </source>
</evidence>
<sequence>MRKGLIPIALGTLVTTTGLLVDSNQSKSHMCRRNDYTSLVGTFLIGLGAAHILLGGIDFVKDDM</sequence>
<dbReference type="Proteomes" id="UP000215694">
    <property type="component" value="Unassembled WGS sequence"/>
</dbReference>